<dbReference type="SUPFAM" id="SSF52172">
    <property type="entry name" value="CheY-like"/>
    <property type="match status" value="1"/>
</dbReference>
<comment type="function">
    <text evidence="7">May play the central regulatory role in sporulation. It may be an element of the effector pathway responsible for the activation of sporulation genes in response to nutritional stress. Spo0A may act in concert with spo0H (a sigma factor) to control the expression of some genes that are critical to the sporulation process.</text>
</comment>
<dbReference type="SMART" id="SM00448">
    <property type="entry name" value="REC"/>
    <property type="match status" value="1"/>
</dbReference>
<dbReference type="CDD" id="cd00383">
    <property type="entry name" value="trans_reg_C"/>
    <property type="match status" value="1"/>
</dbReference>
<keyword evidence="13" id="KW-1185">Reference proteome</keyword>
<evidence type="ECO:0000256" key="9">
    <source>
        <dbReference type="PROSITE-ProRule" id="PRU01091"/>
    </source>
</evidence>
<accession>A0A7Y0EGJ7</accession>
<dbReference type="InterPro" id="IPR036388">
    <property type="entry name" value="WH-like_DNA-bd_sf"/>
</dbReference>
<dbReference type="Pfam" id="PF00072">
    <property type="entry name" value="Response_reg"/>
    <property type="match status" value="1"/>
</dbReference>
<name>A0A7Y0EGJ7_9CLOT</name>
<comment type="caution">
    <text evidence="12">The sequence shown here is derived from an EMBL/GenBank/DDBJ whole genome shotgun (WGS) entry which is preliminary data.</text>
</comment>
<evidence type="ECO:0000313" key="12">
    <source>
        <dbReference type="EMBL" id="NMM62992.1"/>
    </source>
</evidence>
<dbReference type="EMBL" id="JABBNI010000016">
    <property type="protein sequence ID" value="NMM62992.1"/>
    <property type="molecule type" value="Genomic_DNA"/>
</dbReference>
<evidence type="ECO:0000256" key="3">
    <source>
        <dbReference type="ARBA" id="ARBA00023012"/>
    </source>
</evidence>
<evidence type="ECO:0000256" key="7">
    <source>
        <dbReference type="ARBA" id="ARBA00024867"/>
    </source>
</evidence>
<dbReference type="InterPro" id="IPR011006">
    <property type="entry name" value="CheY-like_superfamily"/>
</dbReference>
<dbReference type="GO" id="GO:0005829">
    <property type="term" value="C:cytosol"/>
    <property type="evidence" value="ECO:0007669"/>
    <property type="project" value="TreeGrafter"/>
</dbReference>
<keyword evidence="6" id="KW-0804">Transcription</keyword>
<dbReference type="Gene3D" id="1.10.10.10">
    <property type="entry name" value="Winged helix-like DNA-binding domain superfamily/Winged helix DNA-binding domain"/>
    <property type="match status" value="1"/>
</dbReference>
<feature type="modified residue" description="4-aspartylphosphate" evidence="8">
    <location>
        <position position="52"/>
    </location>
</feature>
<dbReference type="PROSITE" id="PS51755">
    <property type="entry name" value="OMPR_PHOB"/>
    <property type="match status" value="1"/>
</dbReference>
<dbReference type="AlphaFoldDB" id="A0A7Y0EGJ7"/>
<dbReference type="GO" id="GO:0000976">
    <property type="term" value="F:transcription cis-regulatory region binding"/>
    <property type="evidence" value="ECO:0007669"/>
    <property type="project" value="TreeGrafter"/>
</dbReference>
<dbReference type="Gene3D" id="3.40.50.2300">
    <property type="match status" value="1"/>
</dbReference>
<evidence type="ECO:0000256" key="6">
    <source>
        <dbReference type="ARBA" id="ARBA00023163"/>
    </source>
</evidence>
<keyword evidence="2 8" id="KW-0597">Phosphoprotein</keyword>
<evidence type="ECO:0000313" key="13">
    <source>
        <dbReference type="Proteomes" id="UP000537131"/>
    </source>
</evidence>
<evidence type="ECO:0000259" key="10">
    <source>
        <dbReference type="PROSITE" id="PS50110"/>
    </source>
</evidence>
<dbReference type="PANTHER" id="PTHR48111">
    <property type="entry name" value="REGULATOR OF RPOS"/>
    <property type="match status" value="1"/>
</dbReference>
<feature type="DNA-binding region" description="OmpR/PhoB-type" evidence="9">
    <location>
        <begin position="127"/>
        <end position="226"/>
    </location>
</feature>
<dbReference type="GO" id="GO:0032993">
    <property type="term" value="C:protein-DNA complex"/>
    <property type="evidence" value="ECO:0007669"/>
    <property type="project" value="TreeGrafter"/>
</dbReference>
<reference evidence="12 13" key="1">
    <citation type="submission" date="2020-06" db="EMBL/GenBank/DDBJ databases">
        <title>Complete Genome Sequence of Clostridium muelleri sp. nov. P21T, an Acid-Alcohol Producing Acetogen Isolated from Old Hay.</title>
        <authorList>
            <person name="Duncan K.E."/>
            <person name="Tanner R.S."/>
        </authorList>
    </citation>
    <scope>NUCLEOTIDE SEQUENCE [LARGE SCALE GENOMIC DNA]</scope>
    <source>
        <strain evidence="12 13">P21</strain>
    </source>
</reference>
<keyword evidence="5 9" id="KW-0238">DNA-binding</keyword>
<organism evidence="12 13">
    <name type="scientific">Clostridium muellerianum</name>
    <dbReference type="NCBI Taxonomy" id="2716538"/>
    <lineage>
        <taxon>Bacteria</taxon>
        <taxon>Bacillati</taxon>
        <taxon>Bacillota</taxon>
        <taxon>Clostridia</taxon>
        <taxon>Eubacteriales</taxon>
        <taxon>Clostridiaceae</taxon>
        <taxon>Clostridium</taxon>
    </lineage>
</organism>
<evidence type="ECO:0000256" key="1">
    <source>
        <dbReference type="ARBA" id="ARBA00018672"/>
    </source>
</evidence>
<evidence type="ECO:0000259" key="11">
    <source>
        <dbReference type="PROSITE" id="PS51755"/>
    </source>
</evidence>
<evidence type="ECO:0000256" key="5">
    <source>
        <dbReference type="ARBA" id="ARBA00023125"/>
    </source>
</evidence>
<feature type="domain" description="Response regulatory" evidence="10">
    <location>
        <begin position="3"/>
        <end position="116"/>
    </location>
</feature>
<evidence type="ECO:0000256" key="4">
    <source>
        <dbReference type="ARBA" id="ARBA00023015"/>
    </source>
</evidence>
<proteinExistence type="predicted"/>
<dbReference type="GO" id="GO:0006355">
    <property type="term" value="P:regulation of DNA-templated transcription"/>
    <property type="evidence" value="ECO:0007669"/>
    <property type="project" value="InterPro"/>
</dbReference>
<dbReference type="Pfam" id="PF00486">
    <property type="entry name" value="Trans_reg_C"/>
    <property type="match status" value="1"/>
</dbReference>
<dbReference type="Proteomes" id="UP000537131">
    <property type="component" value="Unassembled WGS sequence"/>
</dbReference>
<dbReference type="FunFam" id="1.10.10.10:FF:000018">
    <property type="entry name" value="DNA-binding response regulator ResD"/>
    <property type="match status" value="1"/>
</dbReference>
<gene>
    <name evidence="12" type="ORF">HBE96_09805</name>
</gene>
<feature type="domain" description="OmpR/PhoB-type" evidence="11">
    <location>
        <begin position="127"/>
        <end position="226"/>
    </location>
</feature>
<evidence type="ECO:0000256" key="8">
    <source>
        <dbReference type="PROSITE-ProRule" id="PRU00169"/>
    </source>
</evidence>
<keyword evidence="3" id="KW-0902">Two-component regulatory system</keyword>
<dbReference type="InterPro" id="IPR001789">
    <property type="entry name" value="Sig_transdc_resp-reg_receiver"/>
</dbReference>
<dbReference type="GO" id="GO:0000156">
    <property type="term" value="F:phosphorelay response regulator activity"/>
    <property type="evidence" value="ECO:0007669"/>
    <property type="project" value="TreeGrafter"/>
</dbReference>
<evidence type="ECO:0000256" key="2">
    <source>
        <dbReference type="ARBA" id="ARBA00022553"/>
    </source>
</evidence>
<protein>
    <recommendedName>
        <fullName evidence="1">Stage 0 sporulation protein A homolog</fullName>
    </recommendedName>
</protein>
<dbReference type="PANTHER" id="PTHR48111:SF40">
    <property type="entry name" value="PHOSPHATE REGULON TRANSCRIPTIONAL REGULATORY PROTEIN PHOB"/>
    <property type="match status" value="1"/>
</dbReference>
<dbReference type="InterPro" id="IPR001867">
    <property type="entry name" value="OmpR/PhoB-type_DNA-bd"/>
</dbReference>
<dbReference type="RefSeq" id="WP_169297592.1">
    <property type="nucleotide sequence ID" value="NZ_JABBNI010000016.1"/>
</dbReference>
<dbReference type="PROSITE" id="PS50110">
    <property type="entry name" value="RESPONSE_REGULATORY"/>
    <property type="match status" value="1"/>
</dbReference>
<dbReference type="InterPro" id="IPR039420">
    <property type="entry name" value="WalR-like"/>
</dbReference>
<sequence length="228" mass="26411">MKRVLICDDDNDIIDLLELYLAKDNIDILRAEDGQEALDILKKGNIDICLLDVMMPKITGYQVMKKAKKFTDIPIIFITAKSDDNDVILGLDLGADDYIKKPFNPLEVAARVRAQLRRSHTNCEVKDNIIRIGDVELDTKEAILKVRNVDFILTSIEFKMLKYLMVNKGIILTKVQIFEEVWREDFITDDNIIMVYISKLREKIEENPKQPVYLKTIRGLGYKFEKQV</sequence>
<keyword evidence="4" id="KW-0805">Transcription regulation</keyword>
<dbReference type="Gene3D" id="6.10.250.690">
    <property type="match status" value="1"/>
</dbReference>
<dbReference type="SMART" id="SM00862">
    <property type="entry name" value="Trans_reg_C"/>
    <property type="match status" value="1"/>
</dbReference>